<reference evidence="1" key="1">
    <citation type="submission" date="2007-07" db="EMBL/GenBank/DDBJ databases">
        <title>Molecular analysis of the putative negative regulator of toxin production (TcdC) among Clostridium difficile clinical isolates at University Hospital Basel, Switzerland.</title>
        <authorList>
            <person name="Fenner L."/>
            <person name="Frei R."/>
        </authorList>
    </citation>
    <scope>NUCLEOTIDE SEQUENCE</scope>
    <source>
        <strain evidence="1">KK312</strain>
    </source>
</reference>
<accession>A7UJ27</accession>
<dbReference type="EMBL" id="EU075381">
    <property type="protein sequence ID" value="ABU54780.1"/>
    <property type="molecule type" value="Genomic_DNA"/>
</dbReference>
<dbReference type="AlphaFoldDB" id="A7UJ27"/>
<sequence>MFSKKMRVTNLVMKEKEALRK</sequence>
<organism evidence="1">
    <name type="scientific">Clostridioides difficile</name>
    <name type="common">Peptoclostridium difficile</name>
    <dbReference type="NCBI Taxonomy" id="1496"/>
    <lineage>
        <taxon>Bacteria</taxon>
        <taxon>Bacillati</taxon>
        <taxon>Bacillota</taxon>
        <taxon>Clostridia</taxon>
        <taxon>Peptostreptococcales</taxon>
        <taxon>Peptostreptococcaceae</taxon>
        <taxon>Clostridioides</taxon>
    </lineage>
</organism>
<proteinExistence type="predicted"/>
<name>A7UJ27_CLODI</name>
<protein>
    <submittedName>
        <fullName evidence="1">Truncated TcdC</fullName>
    </submittedName>
</protein>
<gene>
    <name evidence="1" type="primary">tcdC</name>
</gene>
<evidence type="ECO:0000313" key="1">
    <source>
        <dbReference type="EMBL" id="ABU54780.1"/>
    </source>
</evidence>